<dbReference type="PANTHER" id="PTHR43708:SF5">
    <property type="entry name" value="CONSERVED EXPRESSED OXIDOREDUCTASE (EUROFUNG)-RELATED"/>
    <property type="match status" value="1"/>
</dbReference>
<accession>A0ABY8UDB4</accession>
<evidence type="ECO:0000259" key="5">
    <source>
        <dbReference type="Pfam" id="PF02894"/>
    </source>
</evidence>
<reference evidence="6 7" key="1">
    <citation type="submission" date="2023-05" db="EMBL/GenBank/DDBJ databases">
        <title>A 100% complete, gapless, phased diploid assembly of the Scenedesmus obliquus UTEX 3031 genome.</title>
        <authorList>
            <person name="Biondi T.C."/>
            <person name="Hanschen E.R."/>
            <person name="Kwon T."/>
            <person name="Eng W."/>
            <person name="Kruse C.P.S."/>
            <person name="Koehler S.I."/>
            <person name="Kunde Y."/>
            <person name="Gleasner C.D."/>
            <person name="You Mak K.T."/>
            <person name="Polle J."/>
            <person name="Hovde B.T."/>
            <person name="Starkenburg S.R."/>
        </authorList>
    </citation>
    <scope>NUCLEOTIDE SEQUENCE [LARGE SCALE GENOMIC DNA]</scope>
    <source>
        <strain evidence="6 7">DOE0152z</strain>
    </source>
</reference>
<dbReference type="InterPro" id="IPR000683">
    <property type="entry name" value="Gfo/Idh/MocA-like_OxRdtase_N"/>
</dbReference>
<dbReference type="Gene3D" id="3.30.360.10">
    <property type="entry name" value="Dihydrodipicolinate Reductase, domain 2"/>
    <property type="match status" value="2"/>
</dbReference>
<feature type="compositionally biased region" description="Low complexity" evidence="3">
    <location>
        <begin position="310"/>
        <end position="344"/>
    </location>
</feature>
<dbReference type="SUPFAM" id="SSF55347">
    <property type="entry name" value="Glyceraldehyde-3-phosphate dehydrogenase-like, C-terminal domain"/>
    <property type="match status" value="1"/>
</dbReference>
<feature type="region of interest" description="Disordered" evidence="3">
    <location>
        <begin position="410"/>
        <end position="448"/>
    </location>
</feature>
<feature type="domain" description="Gfo/Idh/MocA-like oxidoreductase C-terminal" evidence="5">
    <location>
        <begin position="130"/>
        <end position="297"/>
    </location>
</feature>
<organism evidence="6 7">
    <name type="scientific">Tetradesmus obliquus</name>
    <name type="common">Green alga</name>
    <name type="synonym">Acutodesmus obliquus</name>
    <dbReference type="NCBI Taxonomy" id="3088"/>
    <lineage>
        <taxon>Eukaryota</taxon>
        <taxon>Viridiplantae</taxon>
        <taxon>Chlorophyta</taxon>
        <taxon>core chlorophytes</taxon>
        <taxon>Chlorophyceae</taxon>
        <taxon>CS clade</taxon>
        <taxon>Sphaeropleales</taxon>
        <taxon>Scenedesmaceae</taxon>
        <taxon>Tetradesmus</taxon>
    </lineage>
</organism>
<dbReference type="Proteomes" id="UP001244341">
    <property type="component" value="Chromosome 8b"/>
</dbReference>
<proteinExistence type="inferred from homology"/>
<protein>
    <recommendedName>
        <fullName evidence="8">Gfo/Idh/MocA-like oxidoreductase N-terminal domain-containing protein</fullName>
    </recommendedName>
</protein>
<dbReference type="Gene3D" id="3.40.50.720">
    <property type="entry name" value="NAD(P)-binding Rossmann-like Domain"/>
    <property type="match status" value="1"/>
</dbReference>
<dbReference type="InterPro" id="IPR051317">
    <property type="entry name" value="Gfo/Idh/MocA_oxidoreduct"/>
</dbReference>
<keyword evidence="7" id="KW-1185">Reference proteome</keyword>
<feature type="compositionally biased region" description="Low complexity" evidence="3">
    <location>
        <begin position="418"/>
        <end position="440"/>
    </location>
</feature>
<evidence type="ECO:0000256" key="1">
    <source>
        <dbReference type="ARBA" id="ARBA00010928"/>
    </source>
</evidence>
<evidence type="ECO:0000256" key="3">
    <source>
        <dbReference type="SAM" id="MobiDB-lite"/>
    </source>
</evidence>
<dbReference type="Pfam" id="PF01408">
    <property type="entry name" value="GFO_IDH_MocA"/>
    <property type="match status" value="1"/>
</dbReference>
<dbReference type="InterPro" id="IPR036291">
    <property type="entry name" value="NAD(P)-bd_dom_sf"/>
</dbReference>
<feature type="region of interest" description="Disordered" evidence="3">
    <location>
        <begin position="309"/>
        <end position="344"/>
    </location>
</feature>
<gene>
    <name evidence="6" type="ORF">OEZ85_014448</name>
</gene>
<evidence type="ECO:0000256" key="2">
    <source>
        <dbReference type="ARBA" id="ARBA00023002"/>
    </source>
</evidence>
<dbReference type="SUPFAM" id="SSF51735">
    <property type="entry name" value="NAD(P)-binding Rossmann-fold domains"/>
    <property type="match status" value="1"/>
</dbReference>
<evidence type="ECO:0008006" key="8">
    <source>
        <dbReference type="Google" id="ProtNLM"/>
    </source>
</evidence>
<keyword evidence="2" id="KW-0560">Oxidoreductase</keyword>
<feature type="domain" description="Gfo/Idh/MocA-like oxidoreductase N-terminal" evidence="4">
    <location>
        <begin position="4"/>
        <end position="116"/>
    </location>
</feature>
<evidence type="ECO:0000313" key="6">
    <source>
        <dbReference type="EMBL" id="WIA17643.1"/>
    </source>
</evidence>
<dbReference type="EMBL" id="CP126215">
    <property type="protein sequence ID" value="WIA17643.1"/>
    <property type="molecule type" value="Genomic_DNA"/>
</dbReference>
<dbReference type="PANTHER" id="PTHR43708">
    <property type="entry name" value="CONSERVED EXPRESSED OXIDOREDUCTASE (EUROFUNG)"/>
    <property type="match status" value="1"/>
</dbReference>
<name>A0ABY8UDB4_TETOB</name>
<sequence>MAVAVGIIGAGTSATTFHAPFITEHPSFRLKKFLRTADKLVAGFEAVPVTDSIASFLPGIDLAVVTTPTHTHYELAKACLEAGKHVILEKPMAVSHSQCLQLCELAGRQQRLLAVYQNRRWDGDFQLVQQLLRCGALGRLVEYESHFDRFRNAVKPGWKESDLPGSGVLYDLGAHLLDQALTLFGHPSALTAHVLNQRQLPGSDSPDAFTITLHYKNVQGPPSSTTASGTHTATYPLTAILRASMLARRPGPRFLLHGSLGSFEKHGLDVQEGQLRGGLLPTDSGFGVEGPEGYGTLDSVALHMPPPAVAATRPRSAGSARPPSPAAAPAGAPGAGSSSSSSSSSAAAVDLGWVQAGMLAHVAKGGGEAPGSSGALVRVATPRGCWMGFYDEIASILLGDAAVAVAGPEASSSAQQKGAPADASATGADSDADAAAAAEAGGSGGINSRLSVRPEQAAAVVRLIEAAMQSSKEGRTIQL</sequence>
<evidence type="ECO:0000259" key="4">
    <source>
        <dbReference type="Pfam" id="PF01408"/>
    </source>
</evidence>
<dbReference type="Pfam" id="PF02894">
    <property type="entry name" value="GFO_IDH_MocA_C"/>
    <property type="match status" value="1"/>
</dbReference>
<comment type="similarity">
    <text evidence="1">Belongs to the Gfo/Idh/MocA family.</text>
</comment>
<evidence type="ECO:0000313" key="7">
    <source>
        <dbReference type="Proteomes" id="UP001244341"/>
    </source>
</evidence>
<dbReference type="InterPro" id="IPR004104">
    <property type="entry name" value="Gfo/Idh/MocA-like_OxRdtase_C"/>
</dbReference>